<dbReference type="AlphaFoldDB" id="A0ABD3FDH9"/>
<accession>A0ABD3FDH9</accession>
<evidence type="ECO:0000256" key="1">
    <source>
        <dbReference type="SAM" id="MobiDB-lite"/>
    </source>
</evidence>
<evidence type="ECO:0000313" key="3">
    <source>
        <dbReference type="Proteomes" id="UP001632037"/>
    </source>
</evidence>
<gene>
    <name evidence="2" type="ORF">V7S43_010142</name>
</gene>
<dbReference type="Proteomes" id="UP001632037">
    <property type="component" value="Unassembled WGS sequence"/>
</dbReference>
<proteinExistence type="predicted"/>
<keyword evidence="3" id="KW-1185">Reference proteome</keyword>
<protein>
    <submittedName>
        <fullName evidence="2">Uncharacterized protein</fullName>
    </submittedName>
</protein>
<name>A0ABD3FDH9_9STRA</name>
<organism evidence="2 3">
    <name type="scientific">Phytophthora oleae</name>
    <dbReference type="NCBI Taxonomy" id="2107226"/>
    <lineage>
        <taxon>Eukaryota</taxon>
        <taxon>Sar</taxon>
        <taxon>Stramenopiles</taxon>
        <taxon>Oomycota</taxon>
        <taxon>Peronosporomycetes</taxon>
        <taxon>Peronosporales</taxon>
        <taxon>Peronosporaceae</taxon>
        <taxon>Phytophthora</taxon>
    </lineage>
</organism>
<reference evidence="2 3" key="1">
    <citation type="submission" date="2024-09" db="EMBL/GenBank/DDBJ databases">
        <title>Genome sequencing and assembly of Phytophthora oleae, isolate VK10A, causative agent of rot of olive drupes.</title>
        <authorList>
            <person name="Conti Taguali S."/>
            <person name="Riolo M."/>
            <person name="La Spada F."/>
            <person name="Cacciola S.O."/>
            <person name="Dionisio G."/>
        </authorList>
    </citation>
    <scope>NUCLEOTIDE SEQUENCE [LARGE SCALE GENOMIC DNA]</scope>
    <source>
        <strain evidence="2 3">VK10A</strain>
    </source>
</reference>
<dbReference type="EMBL" id="JBIMZQ010000022">
    <property type="protein sequence ID" value="KAL3664967.1"/>
    <property type="molecule type" value="Genomic_DNA"/>
</dbReference>
<comment type="caution">
    <text evidence="2">The sequence shown here is derived from an EMBL/GenBank/DDBJ whole genome shotgun (WGS) entry which is preliminary data.</text>
</comment>
<feature type="region of interest" description="Disordered" evidence="1">
    <location>
        <begin position="125"/>
        <end position="157"/>
    </location>
</feature>
<sequence length="207" mass="22815">MPTAILNRIHGPDLTYPISSLEAILRGFVEESDFPSPDTSVTWVNPKTGSQVAFSLRHAVEYTRFIDGGLSPVPATVGTAFYLPPPLPAAPAIRTRTGTLREATSQMFELEDDDDAILDEVEDQRPPAAPVATTSDNQLPASKRARRIAPQQRDEDESMLQRLAARPDLQHLIAQRYLNSAAQAASTEVQVGRHTFQPRMRSRTAEL</sequence>
<evidence type="ECO:0000313" key="2">
    <source>
        <dbReference type="EMBL" id="KAL3664967.1"/>
    </source>
</evidence>